<keyword evidence="3" id="KW-0444">Lipid biosynthesis</keyword>
<keyword evidence="6" id="KW-0547">Nucleotide-binding</keyword>
<keyword evidence="9" id="KW-0460">Magnesium</keyword>
<keyword evidence="15" id="KW-1185">Reference proteome</keyword>
<dbReference type="InterPro" id="IPR045540">
    <property type="entry name" value="YegS/DAGK_C"/>
</dbReference>
<evidence type="ECO:0000256" key="4">
    <source>
        <dbReference type="ARBA" id="ARBA00022679"/>
    </source>
</evidence>
<protein>
    <submittedName>
        <fullName evidence="14">YegS/Rv2252/BmrU family lipid kinase</fullName>
    </submittedName>
</protein>
<organism evidence="14 15">
    <name type="scientific">Amphibacillus indicireducens</name>
    <dbReference type="NCBI Taxonomy" id="1076330"/>
    <lineage>
        <taxon>Bacteria</taxon>
        <taxon>Bacillati</taxon>
        <taxon>Bacillota</taxon>
        <taxon>Bacilli</taxon>
        <taxon>Bacillales</taxon>
        <taxon>Bacillaceae</taxon>
        <taxon>Amphibacillus</taxon>
    </lineage>
</organism>
<dbReference type="InterPro" id="IPR017438">
    <property type="entry name" value="ATP-NAD_kinase_N"/>
</dbReference>
<dbReference type="PANTHER" id="PTHR12358:SF106">
    <property type="entry name" value="LIPID KINASE YEGS"/>
    <property type="match status" value="1"/>
</dbReference>
<dbReference type="PANTHER" id="PTHR12358">
    <property type="entry name" value="SPHINGOSINE KINASE"/>
    <property type="match status" value="1"/>
</dbReference>
<accession>A0ABP7W4C3</accession>
<evidence type="ECO:0000256" key="10">
    <source>
        <dbReference type="ARBA" id="ARBA00023098"/>
    </source>
</evidence>
<dbReference type="SMART" id="SM00046">
    <property type="entry name" value="DAGKc"/>
    <property type="match status" value="1"/>
</dbReference>
<evidence type="ECO:0000313" key="14">
    <source>
        <dbReference type="EMBL" id="GAA4080716.1"/>
    </source>
</evidence>
<keyword evidence="8" id="KW-0067">ATP-binding</keyword>
<dbReference type="PROSITE" id="PS50146">
    <property type="entry name" value="DAGK"/>
    <property type="match status" value="1"/>
</dbReference>
<dbReference type="SUPFAM" id="SSF111331">
    <property type="entry name" value="NAD kinase/diacylglycerol kinase-like"/>
    <property type="match status" value="1"/>
</dbReference>
<comment type="similarity">
    <text evidence="2">Belongs to the diacylglycerol/lipid kinase family.</text>
</comment>
<dbReference type="InterPro" id="IPR016064">
    <property type="entry name" value="NAD/diacylglycerol_kinase_sf"/>
</dbReference>
<evidence type="ECO:0000256" key="3">
    <source>
        <dbReference type="ARBA" id="ARBA00022516"/>
    </source>
</evidence>
<evidence type="ECO:0000256" key="6">
    <source>
        <dbReference type="ARBA" id="ARBA00022741"/>
    </source>
</evidence>
<keyword evidence="4" id="KW-0808">Transferase</keyword>
<dbReference type="Pfam" id="PF00781">
    <property type="entry name" value="DAGK_cat"/>
    <property type="match status" value="1"/>
</dbReference>
<evidence type="ECO:0000256" key="1">
    <source>
        <dbReference type="ARBA" id="ARBA00001946"/>
    </source>
</evidence>
<dbReference type="InterPro" id="IPR005218">
    <property type="entry name" value="Diacylglycerol/lipid_kinase"/>
</dbReference>
<dbReference type="Gene3D" id="3.40.50.10330">
    <property type="entry name" value="Probable inorganic polyphosphate/atp-NAD kinase, domain 1"/>
    <property type="match status" value="1"/>
</dbReference>
<reference evidence="15" key="1">
    <citation type="journal article" date="2019" name="Int. J. Syst. Evol. Microbiol.">
        <title>The Global Catalogue of Microorganisms (GCM) 10K type strain sequencing project: providing services to taxonomists for standard genome sequencing and annotation.</title>
        <authorList>
            <consortium name="The Broad Institute Genomics Platform"/>
            <consortium name="The Broad Institute Genome Sequencing Center for Infectious Disease"/>
            <person name="Wu L."/>
            <person name="Ma J."/>
        </authorList>
    </citation>
    <scope>NUCLEOTIDE SEQUENCE [LARGE SCALE GENOMIC DNA]</scope>
    <source>
        <strain evidence="15">JCM 17250</strain>
    </source>
</reference>
<dbReference type="InterPro" id="IPR050187">
    <property type="entry name" value="Lipid_Phosphate_FormReg"/>
</dbReference>
<dbReference type="Proteomes" id="UP001501734">
    <property type="component" value="Unassembled WGS sequence"/>
</dbReference>
<evidence type="ECO:0000259" key="13">
    <source>
        <dbReference type="PROSITE" id="PS50146"/>
    </source>
</evidence>
<keyword evidence="12" id="KW-1208">Phospholipid metabolism</keyword>
<keyword evidence="7 14" id="KW-0418">Kinase</keyword>
<evidence type="ECO:0000256" key="12">
    <source>
        <dbReference type="ARBA" id="ARBA00023264"/>
    </source>
</evidence>
<dbReference type="InterPro" id="IPR001206">
    <property type="entry name" value="Diacylglycerol_kinase_cat_dom"/>
</dbReference>
<dbReference type="Pfam" id="PF19279">
    <property type="entry name" value="YegS_C"/>
    <property type="match status" value="1"/>
</dbReference>
<dbReference type="NCBIfam" id="TIGR00147">
    <property type="entry name" value="YegS/Rv2252/BmrU family lipid kinase"/>
    <property type="match status" value="1"/>
</dbReference>
<dbReference type="GO" id="GO:0016301">
    <property type="term" value="F:kinase activity"/>
    <property type="evidence" value="ECO:0007669"/>
    <property type="project" value="UniProtKB-KW"/>
</dbReference>
<gene>
    <name evidence="14" type="ORF">GCM10022410_25630</name>
</gene>
<evidence type="ECO:0000256" key="8">
    <source>
        <dbReference type="ARBA" id="ARBA00022840"/>
    </source>
</evidence>
<keyword evidence="10" id="KW-0443">Lipid metabolism</keyword>
<dbReference type="RefSeq" id="WP_344914064.1">
    <property type="nucleotide sequence ID" value="NZ_BAABDL010000155.1"/>
</dbReference>
<comment type="caution">
    <text evidence="14">The sequence shown here is derived from an EMBL/GenBank/DDBJ whole genome shotgun (WGS) entry which is preliminary data.</text>
</comment>
<dbReference type="Gene3D" id="2.60.200.40">
    <property type="match status" value="1"/>
</dbReference>
<comment type="cofactor">
    <cofactor evidence="1">
        <name>Mg(2+)</name>
        <dbReference type="ChEBI" id="CHEBI:18420"/>
    </cofactor>
</comment>
<keyword evidence="11" id="KW-0594">Phospholipid biosynthesis</keyword>
<evidence type="ECO:0000256" key="5">
    <source>
        <dbReference type="ARBA" id="ARBA00022723"/>
    </source>
</evidence>
<keyword evidence="5" id="KW-0479">Metal-binding</keyword>
<evidence type="ECO:0000313" key="15">
    <source>
        <dbReference type="Proteomes" id="UP001501734"/>
    </source>
</evidence>
<proteinExistence type="inferred from homology"/>
<sequence>MQVYLIVNPKSGKGLHVFKQFQDKLTIPYTSYFTEYPRHATELTKQIKEFDPDALVIVVGGDGTINEVIHGAVNSDLTVGVISSGSGNDFARHFYSFKTAAEIERFVQEKTTDRSDVGQLKIDQELKYFINNSGLGFDALICERVSRSKLKRLLNKLNLGKLIYVYYVLLELSRFKPFQLKIDTKDGSQVFEDVWFVAASNQPYFGGGMKISPHSNSEDGKLEYTIIHRLKKLRFLMIFWKVFKGNHLTYTEHVEQFNGKSLQVETKKALFGHIDGEFFAIPSEQRLYFSVSEFQLKRVTDNHSIQENHVEQIKVI</sequence>
<dbReference type="EMBL" id="BAABDL010000155">
    <property type="protein sequence ID" value="GAA4080716.1"/>
    <property type="molecule type" value="Genomic_DNA"/>
</dbReference>
<feature type="domain" description="DAGKc" evidence="13">
    <location>
        <begin position="1"/>
        <end position="124"/>
    </location>
</feature>
<evidence type="ECO:0000256" key="7">
    <source>
        <dbReference type="ARBA" id="ARBA00022777"/>
    </source>
</evidence>
<evidence type="ECO:0000256" key="11">
    <source>
        <dbReference type="ARBA" id="ARBA00023209"/>
    </source>
</evidence>
<evidence type="ECO:0000256" key="2">
    <source>
        <dbReference type="ARBA" id="ARBA00005983"/>
    </source>
</evidence>
<evidence type="ECO:0000256" key="9">
    <source>
        <dbReference type="ARBA" id="ARBA00022842"/>
    </source>
</evidence>
<name>A0ABP7W4C3_9BACI</name>